<dbReference type="GO" id="GO:0046983">
    <property type="term" value="F:protein dimerization activity"/>
    <property type="evidence" value="ECO:0007669"/>
    <property type="project" value="InterPro"/>
</dbReference>
<evidence type="ECO:0000256" key="4">
    <source>
        <dbReference type="ARBA" id="ARBA00022679"/>
    </source>
</evidence>
<dbReference type="Gene3D" id="3.30.565.10">
    <property type="entry name" value="Histidine kinase-like ATPase, C-terminal domain"/>
    <property type="match status" value="1"/>
</dbReference>
<keyword evidence="7" id="KW-0067">ATP-binding</keyword>
<dbReference type="EMBL" id="WSTA01000002">
    <property type="protein sequence ID" value="MWB97122.1"/>
    <property type="molecule type" value="Genomic_DNA"/>
</dbReference>
<gene>
    <name evidence="11" type="ORF">GB864_00905</name>
</gene>
<keyword evidence="9" id="KW-0472">Membrane</keyword>
<accession>A0A6I4NVJ2</accession>
<evidence type="ECO:0000256" key="2">
    <source>
        <dbReference type="ARBA" id="ARBA00012438"/>
    </source>
</evidence>
<dbReference type="CDD" id="cd16917">
    <property type="entry name" value="HATPase_UhpB-NarQ-NarX-like"/>
    <property type="match status" value="1"/>
</dbReference>
<keyword evidence="8" id="KW-0902">Two-component regulatory system</keyword>
<feature type="domain" description="Signal transduction histidine kinase subgroup 3 dimerisation and phosphoacceptor" evidence="10">
    <location>
        <begin position="204"/>
        <end position="273"/>
    </location>
</feature>
<organism evidence="11 12">
    <name type="scientific">Agromyces seonyuensis</name>
    <dbReference type="NCBI Taxonomy" id="2662446"/>
    <lineage>
        <taxon>Bacteria</taxon>
        <taxon>Bacillati</taxon>
        <taxon>Actinomycetota</taxon>
        <taxon>Actinomycetes</taxon>
        <taxon>Micrococcales</taxon>
        <taxon>Microbacteriaceae</taxon>
        <taxon>Agromyces</taxon>
    </lineage>
</organism>
<dbReference type="InterPro" id="IPR050482">
    <property type="entry name" value="Sensor_HK_TwoCompSys"/>
</dbReference>
<dbReference type="EC" id="2.7.13.3" evidence="2"/>
<feature type="transmembrane region" description="Helical" evidence="9">
    <location>
        <begin position="60"/>
        <end position="79"/>
    </location>
</feature>
<evidence type="ECO:0000256" key="9">
    <source>
        <dbReference type="SAM" id="Phobius"/>
    </source>
</evidence>
<evidence type="ECO:0000259" key="10">
    <source>
        <dbReference type="Pfam" id="PF07730"/>
    </source>
</evidence>
<evidence type="ECO:0000256" key="8">
    <source>
        <dbReference type="ARBA" id="ARBA00023012"/>
    </source>
</evidence>
<keyword evidence="9" id="KW-1133">Transmembrane helix</keyword>
<dbReference type="Gene3D" id="1.20.5.1930">
    <property type="match status" value="1"/>
</dbReference>
<dbReference type="PANTHER" id="PTHR24421:SF10">
    <property type="entry name" value="NITRATE_NITRITE SENSOR PROTEIN NARQ"/>
    <property type="match status" value="1"/>
</dbReference>
<dbReference type="GO" id="GO:0016020">
    <property type="term" value="C:membrane"/>
    <property type="evidence" value="ECO:0007669"/>
    <property type="project" value="InterPro"/>
</dbReference>
<evidence type="ECO:0000313" key="11">
    <source>
        <dbReference type="EMBL" id="MWB97122.1"/>
    </source>
</evidence>
<evidence type="ECO:0000256" key="3">
    <source>
        <dbReference type="ARBA" id="ARBA00022553"/>
    </source>
</evidence>
<keyword evidence="9" id="KW-0812">Transmembrane</keyword>
<dbReference type="SUPFAM" id="SSF55874">
    <property type="entry name" value="ATPase domain of HSP90 chaperone/DNA topoisomerase II/histidine kinase"/>
    <property type="match status" value="1"/>
</dbReference>
<dbReference type="RefSeq" id="WP_160422399.1">
    <property type="nucleotide sequence ID" value="NZ_WSTA01000002.1"/>
</dbReference>
<feature type="transmembrane region" description="Helical" evidence="9">
    <location>
        <begin position="125"/>
        <end position="144"/>
    </location>
</feature>
<comment type="caution">
    <text evidence="11">The sequence shown here is derived from an EMBL/GenBank/DDBJ whole genome shotgun (WGS) entry which is preliminary data.</text>
</comment>
<dbReference type="Pfam" id="PF07730">
    <property type="entry name" value="HisKA_3"/>
    <property type="match status" value="1"/>
</dbReference>
<keyword evidence="3" id="KW-0597">Phosphoprotein</keyword>
<dbReference type="GO" id="GO:0000155">
    <property type="term" value="F:phosphorelay sensor kinase activity"/>
    <property type="evidence" value="ECO:0007669"/>
    <property type="project" value="InterPro"/>
</dbReference>
<evidence type="ECO:0000256" key="5">
    <source>
        <dbReference type="ARBA" id="ARBA00022741"/>
    </source>
</evidence>
<dbReference type="Proteomes" id="UP000438182">
    <property type="component" value="Unassembled WGS sequence"/>
</dbReference>
<dbReference type="InterPro" id="IPR036890">
    <property type="entry name" value="HATPase_C_sf"/>
</dbReference>
<evidence type="ECO:0000256" key="1">
    <source>
        <dbReference type="ARBA" id="ARBA00000085"/>
    </source>
</evidence>
<keyword evidence="12" id="KW-1185">Reference proteome</keyword>
<keyword evidence="5" id="KW-0547">Nucleotide-binding</keyword>
<protein>
    <recommendedName>
        <fullName evidence="2">histidine kinase</fullName>
        <ecNumber evidence="2">2.7.13.3</ecNumber>
    </recommendedName>
</protein>
<feature type="transmembrane region" description="Helical" evidence="9">
    <location>
        <begin position="21"/>
        <end position="40"/>
    </location>
</feature>
<dbReference type="InterPro" id="IPR011712">
    <property type="entry name" value="Sig_transdc_His_kin_sub3_dim/P"/>
</dbReference>
<comment type="catalytic activity">
    <reaction evidence="1">
        <text>ATP + protein L-histidine = ADP + protein N-phospho-L-histidine.</text>
        <dbReference type="EC" id="2.7.13.3"/>
    </reaction>
</comment>
<feature type="transmembrane region" description="Helical" evidence="9">
    <location>
        <begin position="91"/>
        <end position="119"/>
    </location>
</feature>
<keyword evidence="6 11" id="KW-0418">Kinase</keyword>
<evidence type="ECO:0000313" key="12">
    <source>
        <dbReference type="Proteomes" id="UP000438182"/>
    </source>
</evidence>
<evidence type="ECO:0000256" key="7">
    <source>
        <dbReference type="ARBA" id="ARBA00022840"/>
    </source>
</evidence>
<reference evidence="11 12" key="1">
    <citation type="submission" date="2019-12" db="EMBL/GenBank/DDBJ databases">
        <authorList>
            <person name="Kim Y.S."/>
        </authorList>
    </citation>
    <scope>NUCLEOTIDE SEQUENCE [LARGE SCALE GENOMIC DNA]</scope>
    <source>
        <strain evidence="11 12">MMS17-SY077</strain>
    </source>
</reference>
<dbReference type="PANTHER" id="PTHR24421">
    <property type="entry name" value="NITRATE/NITRITE SENSOR PROTEIN NARX-RELATED"/>
    <property type="match status" value="1"/>
</dbReference>
<proteinExistence type="predicted"/>
<evidence type="ECO:0000256" key="6">
    <source>
        <dbReference type="ARBA" id="ARBA00022777"/>
    </source>
</evidence>
<sequence length="424" mass="44043">MDARTAPPPLGPDRMPMRHRVPAWVWDVLVVGFSLVGAFAPYRDPGARAHASLPDLPGVALPVLLYVVVGLQAGALLLRRRLPLAVFVGESVLLLVGSALAGVGMPFAIPVALAVYGLAKRRPRRVGLIAVGSVVVAYVVVEYATGNAVGLDPRVFPGPVIIAFAGAAGDGNRSRRAYVAMLAERAERAEATRESEAKRRVAEERLRIAQDLHDAVAHEVAVVNLQAGVAARAIAPDREPDLPRAREAVDTVGRAARGVLEQIGTLLSALRADSAGGSAPTGPMPGLGALDELVADFAESGLQVGVRREGRSASVPADVDRVAYLVVREALTNAHKHGAEHRAHVLVEQDDASLELSVVNPVGPDRSGGAPSGYGLVGLRERVGGVGGVLIAERDGGVFRLRVRVPLGGGAGHPGTDESGEVVG</sequence>
<name>A0A6I4NVJ2_9MICO</name>
<dbReference type="GO" id="GO:0005524">
    <property type="term" value="F:ATP binding"/>
    <property type="evidence" value="ECO:0007669"/>
    <property type="project" value="UniProtKB-KW"/>
</dbReference>
<dbReference type="AlphaFoldDB" id="A0A6I4NVJ2"/>
<keyword evidence="4" id="KW-0808">Transferase</keyword>